<dbReference type="InterPro" id="IPR047142">
    <property type="entry name" value="OryJ/VirC-like"/>
</dbReference>
<keyword evidence="3" id="KW-1185">Reference proteome</keyword>
<evidence type="ECO:0000259" key="1">
    <source>
        <dbReference type="Pfam" id="PF07883"/>
    </source>
</evidence>
<dbReference type="Proteomes" id="UP000248259">
    <property type="component" value="Unassembled WGS sequence"/>
</dbReference>
<dbReference type="InterPro" id="IPR013096">
    <property type="entry name" value="Cupin_2"/>
</dbReference>
<organism evidence="2 3">
    <name type="scientific">Parazoarcus communis SWub3 = DSM 12120</name>
    <dbReference type="NCBI Taxonomy" id="1121029"/>
    <lineage>
        <taxon>Bacteria</taxon>
        <taxon>Pseudomonadati</taxon>
        <taxon>Pseudomonadota</taxon>
        <taxon>Betaproteobacteria</taxon>
        <taxon>Rhodocyclales</taxon>
        <taxon>Zoogloeaceae</taxon>
        <taxon>Parazoarcus</taxon>
    </lineage>
</organism>
<comment type="caution">
    <text evidence="2">The sequence shown here is derived from an EMBL/GenBank/DDBJ whole genome shotgun (WGS) entry which is preliminary data.</text>
</comment>
<dbReference type="RefSeq" id="WP_110530206.1">
    <property type="nucleotide sequence ID" value="NZ_QKOE01000037.1"/>
</dbReference>
<dbReference type="PANTHER" id="PTHR36156:SF2">
    <property type="entry name" value="CUPIN TYPE-2 DOMAIN-CONTAINING PROTEIN"/>
    <property type="match status" value="1"/>
</dbReference>
<accession>A0A323UPJ4</accession>
<evidence type="ECO:0000313" key="3">
    <source>
        <dbReference type="Proteomes" id="UP000248259"/>
    </source>
</evidence>
<evidence type="ECO:0000313" key="2">
    <source>
        <dbReference type="EMBL" id="PZA14339.1"/>
    </source>
</evidence>
<dbReference type="EMBL" id="QKOE01000037">
    <property type="protein sequence ID" value="PZA14339.1"/>
    <property type="molecule type" value="Genomic_DNA"/>
</dbReference>
<dbReference type="InterPro" id="IPR011051">
    <property type="entry name" value="RmlC_Cupin_sf"/>
</dbReference>
<dbReference type="Gene3D" id="2.60.120.10">
    <property type="entry name" value="Jelly Rolls"/>
    <property type="match status" value="1"/>
</dbReference>
<name>A0A323UPJ4_9RHOO</name>
<dbReference type="PANTHER" id="PTHR36156">
    <property type="entry name" value="SLR2101 PROTEIN"/>
    <property type="match status" value="1"/>
</dbReference>
<reference evidence="2 3" key="1">
    <citation type="submission" date="2018-06" db="EMBL/GenBank/DDBJ databases">
        <title>Azoarcus communis strain SWub3 genome.</title>
        <authorList>
            <person name="Zorraquino Salvo V."/>
            <person name="Toubiana D."/>
            <person name="Blumwald E."/>
        </authorList>
    </citation>
    <scope>NUCLEOTIDE SEQUENCE [LARGE SCALE GENOMIC DNA]</scope>
    <source>
        <strain evidence="2 3">SWub3</strain>
    </source>
</reference>
<dbReference type="InterPro" id="IPR014710">
    <property type="entry name" value="RmlC-like_jellyroll"/>
</dbReference>
<dbReference type="SUPFAM" id="SSF51182">
    <property type="entry name" value="RmlC-like cupins"/>
    <property type="match status" value="1"/>
</dbReference>
<dbReference type="Pfam" id="PF07883">
    <property type="entry name" value="Cupin_2"/>
    <property type="match status" value="1"/>
</dbReference>
<dbReference type="CDD" id="cd02231">
    <property type="entry name" value="cupin_BLL6423-like"/>
    <property type="match status" value="1"/>
</dbReference>
<dbReference type="OrthoDB" id="713485at2"/>
<gene>
    <name evidence="2" type="ORF">DNK49_22315</name>
</gene>
<feature type="domain" description="Cupin type-2" evidence="1">
    <location>
        <begin position="110"/>
        <end position="172"/>
    </location>
</feature>
<dbReference type="AlphaFoldDB" id="A0A323UPJ4"/>
<proteinExistence type="predicted"/>
<protein>
    <submittedName>
        <fullName evidence="2">Cupin domain-containing protein</fullName>
    </submittedName>
</protein>
<sequence length="178" mass="18944">MNTNRVVTGHDGAGQADVLLAGPVPGSEVFEHSPGFHAAVVWTTPSSPHIEARPADAALGLQSVMPALGGTTAMRVTFPPDSLSTGEGFDPEKAGAEFARRLPGLADTFEPDGSGYHRTSTIDYGVVIEGEIWLDLGNGREQCLRKGDVVVQVGTRHAWRNRSNQPAQLFFVLIGAQR</sequence>